<evidence type="ECO:0000313" key="2">
    <source>
        <dbReference type="Proteomes" id="UP001221757"/>
    </source>
</evidence>
<name>A0AAD7DIS9_MYCRO</name>
<gene>
    <name evidence="1" type="ORF">B0H17DRAFT_1133421</name>
</gene>
<comment type="caution">
    <text evidence="1">The sequence shown here is derived from an EMBL/GenBank/DDBJ whole genome shotgun (WGS) entry which is preliminary data.</text>
</comment>
<sequence length="162" mass="18108">MLWGGVEPPTTPELVPSWTVQHKLPLDPGPMDQFYIRRHGLPATARPGHLDVQSSNGSYPQRHQLVRALKTSRTSQKRSRPSDFTTYYSPLIIWTTRAKKISASPIIEVGNAYIACSVRPENLTAGRKLLMVFSAQAVVVKTPEHGLAGNRNLLYSGIYHYQ</sequence>
<dbReference type="AlphaFoldDB" id="A0AAD7DIS9"/>
<evidence type="ECO:0000313" key="1">
    <source>
        <dbReference type="EMBL" id="KAJ7691881.1"/>
    </source>
</evidence>
<dbReference type="EMBL" id="JARKIE010000055">
    <property type="protein sequence ID" value="KAJ7691881.1"/>
    <property type="molecule type" value="Genomic_DNA"/>
</dbReference>
<proteinExistence type="predicted"/>
<reference evidence="1" key="1">
    <citation type="submission" date="2023-03" db="EMBL/GenBank/DDBJ databases">
        <title>Massive genome expansion in bonnet fungi (Mycena s.s.) driven by repeated elements and novel gene families across ecological guilds.</title>
        <authorList>
            <consortium name="Lawrence Berkeley National Laboratory"/>
            <person name="Harder C.B."/>
            <person name="Miyauchi S."/>
            <person name="Viragh M."/>
            <person name="Kuo A."/>
            <person name="Thoen E."/>
            <person name="Andreopoulos B."/>
            <person name="Lu D."/>
            <person name="Skrede I."/>
            <person name="Drula E."/>
            <person name="Henrissat B."/>
            <person name="Morin E."/>
            <person name="Kohler A."/>
            <person name="Barry K."/>
            <person name="LaButti K."/>
            <person name="Morin E."/>
            <person name="Salamov A."/>
            <person name="Lipzen A."/>
            <person name="Mereny Z."/>
            <person name="Hegedus B."/>
            <person name="Baldrian P."/>
            <person name="Stursova M."/>
            <person name="Weitz H."/>
            <person name="Taylor A."/>
            <person name="Grigoriev I.V."/>
            <person name="Nagy L.G."/>
            <person name="Martin F."/>
            <person name="Kauserud H."/>
        </authorList>
    </citation>
    <scope>NUCLEOTIDE SEQUENCE</scope>
    <source>
        <strain evidence="1">CBHHK067</strain>
    </source>
</reference>
<dbReference type="Proteomes" id="UP001221757">
    <property type="component" value="Unassembled WGS sequence"/>
</dbReference>
<organism evidence="1 2">
    <name type="scientific">Mycena rosella</name>
    <name type="common">Pink bonnet</name>
    <name type="synonym">Agaricus rosellus</name>
    <dbReference type="NCBI Taxonomy" id="1033263"/>
    <lineage>
        <taxon>Eukaryota</taxon>
        <taxon>Fungi</taxon>
        <taxon>Dikarya</taxon>
        <taxon>Basidiomycota</taxon>
        <taxon>Agaricomycotina</taxon>
        <taxon>Agaricomycetes</taxon>
        <taxon>Agaricomycetidae</taxon>
        <taxon>Agaricales</taxon>
        <taxon>Marasmiineae</taxon>
        <taxon>Mycenaceae</taxon>
        <taxon>Mycena</taxon>
    </lineage>
</organism>
<accession>A0AAD7DIS9</accession>
<keyword evidence="2" id="KW-1185">Reference proteome</keyword>
<protein>
    <submittedName>
        <fullName evidence="1">Uncharacterized protein</fullName>
    </submittedName>
</protein>